<dbReference type="Gene3D" id="3.30.1490.20">
    <property type="entry name" value="ATP-grasp fold, A domain"/>
    <property type="match status" value="1"/>
</dbReference>
<dbReference type="Proteomes" id="UP000672011">
    <property type="component" value="Chromosome"/>
</dbReference>
<evidence type="ECO:0000259" key="1">
    <source>
        <dbReference type="Pfam" id="PF21360"/>
    </source>
</evidence>
<evidence type="ECO:0000313" key="2">
    <source>
        <dbReference type="EMBL" id="QTV06619.1"/>
    </source>
</evidence>
<protein>
    <submittedName>
        <fullName evidence="2">ATP-grasp domain-containing protein</fullName>
    </submittedName>
</protein>
<dbReference type="InterPro" id="IPR048764">
    <property type="entry name" value="PylC_N"/>
</dbReference>
<keyword evidence="3" id="KW-1185">Reference proteome</keyword>
<name>A0ABX7XGA4_9FLAO</name>
<proteinExistence type="predicted"/>
<organism evidence="2 3">
    <name type="scientific">Faecalibacter bovis</name>
    <dbReference type="NCBI Taxonomy" id="2898187"/>
    <lineage>
        <taxon>Bacteria</taxon>
        <taxon>Pseudomonadati</taxon>
        <taxon>Bacteroidota</taxon>
        <taxon>Flavobacteriia</taxon>
        <taxon>Flavobacteriales</taxon>
        <taxon>Weeksellaceae</taxon>
        <taxon>Faecalibacter</taxon>
    </lineage>
</organism>
<dbReference type="InterPro" id="IPR013815">
    <property type="entry name" value="ATP_grasp_subdomain_1"/>
</dbReference>
<reference evidence="2 3" key="1">
    <citation type="journal article" date="2021" name="Int. J. Syst. Evol. Microbiol.">
        <title>Faecalibacter bovis sp. nov., isolated from cow faeces.</title>
        <authorList>
            <person name="Li F."/>
            <person name="Zhao W."/>
            <person name="Hong Q."/>
            <person name="Shao Q."/>
            <person name="Song J."/>
            <person name="Yang S."/>
        </authorList>
    </citation>
    <scope>NUCLEOTIDE SEQUENCE [LARGE SCALE GENOMIC DNA]</scope>
    <source>
        <strain evidence="2 3">ZY171143</strain>
    </source>
</reference>
<dbReference type="EMBL" id="CP072842">
    <property type="protein sequence ID" value="QTV06619.1"/>
    <property type="molecule type" value="Genomic_DNA"/>
</dbReference>
<dbReference type="Pfam" id="PF21360">
    <property type="entry name" value="PylC-like_N"/>
    <property type="match status" value="1"/>
</dbReference>
<accession>A0ABX7XGA4</accession>
<evidence type="ECO:0000313" key="3">
    <source>
        <dbReference type="Proteomes" id="UP000672011"/>
    </source>
</evidence>
<dbReference type="SUPFAM" id="SSF56059">
    <property type="entry name" value="Glutathione synthetase ATP-binding domain-like"/>
    <property type="match status" value="1"/>
</dbReference>
<reference evidence="3" key="2">
    <citation type="submission" date="2021-04" db="EMBL/GenBank/DDBJ databases">
        <title>Taxonomy of Flavobacteriaceae bacterium ZY171143.</title>
        <authorList>
            <person name="Li F."/>
        </authorList>
    </citation>
    <scope>NUCLEOTIDE SEQUENCE [LARGE SCALE GENOMIC DNA]</scope>
    <source>
        <strain evidence="3">ZY171143</strain>
    </source>
</reference>
<dbReference type="RefSeq" id="WP_230477379.1">
    <property type="nucleotide sequence ID" value="NZ_CP072842.1"/>
</dbReference>
<feature type="domain" description="PylC N-terminal" evidence="1">
    <location>
        <begin position="5"/>
        <end position="104"/>
    </location>
</feature>
<dbReference type="Gene3D" id="3.40.50.20">
    <property type="match status" value="1"/>
</dbReference>
<dbReference type="Pfam" id="PF15632">
    <property type="entry name" value="ATPgrasp_Ter"/>
    <property type="match status" value="1"/>
</dbReference>
<dbReference type="Gene3D" id="3.30.470.20">
    <property type="entry name" value="ATP-grasp fold, B domain"/>
    <property type="match status" value="1"/>
</dbReference>
<sequence>MNNNILITSAGQRVSLVRSFQKELKKIYKDGKVFTVDFNPSLSPACHVSDGYRKVKRVTDKSYIDELISICKELEVRLIVPTIDTELLILAENKDLFLREGIIPIVSSLNFIKKCRDKRIINEFFVENNIDIPREVDKNNLTFPFFIKPFDGSLSKDIFIIRKESELTPYHFSNEKLMFMEYIDHDDHDEYTVDTYYDKNGNLKCVVPRKRIFVRAGEVNKGVTHKNEIVNYVNNRLSKIQGAIGCLTMQFFFNPISKRIIGIEINPRFGGGYPLSYLAGANYPRFLIDEYMQNQDISFFEDWEDKLLMLRYDHEILVHNYLEENSSVSNIKIYDQVK</sequence>
<gene>
    <name evidence="2" type="ORF">J9309_04660</name>
</gene>
<dbReference type="NCBIfam" id="NF009405">
    <property type="entry name" value="PRK12767.1-4"/>
    <property type="match status" value="1"/>
</dbReference>